<evidence type="ECO:0000256" key="7">
    <source>
        <dbReference type="ARBA" id="ARBA00023136"/>
    </source>
</evidence>
<sequence length="102" mass="11313">MTMFIKIILLTSLIIVCISMIGIIYRLIVGPTVHDRVVGLDALGITLMAIIALISMVLDTKYFLVVILLIGILAFIGTISFAKFLEKGVIIEHERSNSEHRD</sequence>
<feature type="transmembrane region" description="Helical" evidence="9">
    <location>
        <begin position="37"/>
        <end position="56"/>
    </location>
</feature>
<dbReference type="EMBL" id="RKRK01000002">
    <property type="protein sequence ID" value="RPF57571.1"/>
    <property type="molecule type" value="Genomic_DNA"/>
</dbReference>
<dbReference type="GO" id="GO:0015385">
    <property type="term" value="F:sodium:proton antiporter activity"/>
    <property type="evidence" value="ECO:0007669"/>
    <property type="project" value="TreeGrafter"/>
</dbReference>
<reference evidence="10 11" key="1">
    <citation type="submission" date="2018-11" db="EMBL/GenBank/DDBJ databases">
        <title>Genomic Encyclopedia of Type Strains, Phase IV (KMG-IV): sequencing the most valuable type-strain genomes for metagenomic binning, comparative biology and taxonomic classification.</title>
        <authorList>
            <person name="Goeker M."/>
        </authorList>
    </citation>
    <scope>NUCLEOTIDE SEQUENCE [LARGE SCALE GENOMIC DNA]</scope>
    <source>
        <strain evidence="10 11">DSM 29158</strain>
    </source>
</reference>
<evidence type="ECO:0000256" key="5">
    <source>
        <dbReference type="ARBA" id="ARBA00022692"/>
    </source>
</evidence>
<dbReference type="AlphaFoldDB" id="A0A3N5CIT3"/>
<gene>
    <name evidence="10" type="ORF">EDD62_0192</name>
</gene>
<dbReference type="PANTHER" id="PTHR34702">
    <property type="entry name" value="NA(+)/H(+) ANTIPORTER SUBUNIT F1"/>
    <property type="match status" value="1"/>
</dbReference>
<keyword evidence="11" id="KW-1185">Reference proteome</keyword>
<keyword evidence="5 9" id="KW-0812">Transmembrane</keyword>
<evidence type="ECO:0000256" key="1">
    <source>
        <dbReference type="ARBA" id="ARBA00004651"/>
    </source>
</evidence>
<name>A0A3N5CIT3_9BACL</name>
<organism evidence="10 11">
    <name type="scientific">Abyssicoccus albus</name>
    <dbReference type="NCBI Taxonomy" id="1817405"/>
    <lineage>
        <taxon>Bacteria</taxon>
        <taxon>Bacillati</taxon>
        <taxon>Bacillota</taxon>
        <taxon>Bacilli</taxon>
        <taxon>Bacillales</taxon>
        <taxon>Abyssicoccaceae</taxon>
    </lineage>
</organism>
<comment type="subcellular location">
    <subcellularLocation>
        <location evidence="1 8">Cell membrane</location>
        <topology evidence="1 8">Multi-pass membrane protein</topology>
    </subcellularLocation>
</comment>
<keyword evidence="3 8" id="KW-0813">Transport</keyword>
<evidence type="ECO:0000313" key="11">
    <source>
        <dbReference type="Proteomes" id="UP000277108"/>
    </source>
</evidence>
<keyword evidence="6 9" id="KW-1133">Transmembrane helix</keyword>
<dbReference type="GO" id="GO:0005886">
    <property type="term" value="C:plasma membrane"/>
    <property type="evidence" value="ECO:0007669"/>
    <property type="project" value="UniProtKB-SubCell"/>
</dbReference>
<evidence type="ECO:0000256" key="8">
    <source>
        <dbReference type="PIRNR" id="PIRNR028784"/>
    </source>
</evidence>
<proteinExistence type="inferred from homology"/>
<dbReference type="Pfam" id="PF04066">
    <property type="entry name" value="MrpF_PhaF"/>
    <property type="match status" value="1"/>
</dbReference>
<dbReference type="Proteomes" id="UP000277108">
    <property type="component" value="Unassembled WGS sequence"/>
</dbReference>
<dbReference type="InterPro" id="IPR007208">
    <property type="entry name" value="MrpF/PhaF-like"/>
</dbReference>
<feature type="transmembrane region" description="Helical" evidence="9">
    <location>
        <begin position="6"/>
        <end position="25"/>
    </location>
</feature>
<dbReference type="NCBIfam" id="NF009248">
    <property type="entry name" value="PRK12600.1"/>
    <property type="match status" value="1"/>
</dbReference>
<keyword evidence="8" id="KW-0406">Ion transport</keyword>
<keyword evidence="8" id="KW-0050">Antiport</keyword>
<keyword evidence="7 8" id="KW-0472">Membrane</keyword>
<dbReference type="PANTHER" id="PTHR34702:SF1">
    <property type="entry name" value="NA(+)_H(+) ANTIPORTER SUBUNIT F"/>
    <property type="match status" value="1"/>
</dbReference>
<protein>
    <submittedName>
        <fullName evidence="10">Multisubunit sodium/proton antiporter MrpF subunit</fullName>
    </submittedName>
</protein>
<evidence type="ECO:0000313" key="10">
    <source>
        <dbReference type="EMBL" id="RPF57571.1"/>
    </source>
</evidence>
<evidence type="ECO:0000256" key="3">
    <source>
        <dbReference type="ARBA" id="ARBA00022448"/>
    </source>
</evidence>
<accession>A0A3N5CIT3</accession>
<comment type="caution">
    <text evidence="10">The sequence shown here is derived from an EMBL/GenBank/DDBJ whole genome shotgun (WGS) entry which is preliminary data.</text>
</comment>
<keyword evidence="4 8" id="KW-1003">Cell membrane</keyword>
<dbReference type="PIRSF" id="PIRSF028784">
    <property type="entry name" value="MrpF"/>
    <property type="match status" value="1"/>
</dbReference>
<evidence type="ECO:0000256" key="2">
    <source>
        <dbReference type="ARBA" id="ARBA00009212"/>
    </source>
</evidence>
<comment type="similarity">
    <text evidence="2 8">Belongs to the CPA3 antiporters (TC 2.A.63) subunit F family.</text>
</comment>
<feature type="transmembrane region" description="Helical" evidence="9">
    <location>
        <begin position="62"/>
        <end position="85"/>
    </location>
</feature>
<evidence type="ECO:0000256" key="9">
    <source>
        <dbReference type="SAM" id="Phobius"/>
    </source>
</evidence>
<evidence type="ECO:0000256" key="4">
    <source>
        <dbReference type="ARBA" id="ARBA00022475"/>
    </source>
</evidence>
<evidence type="ECO:0000256" key="6">
    <source>
        <dbReference type="ARBA" id="ARBA00022989"/>
    </source>
</evidence>